<accession>X1J0A8</accession>
<organism evidence="1">
    <name type="scientific">marine sediment metagenome</name>
    <dbReference type="NCBI Taxonomy" id="412755"/>
    <lineage>
        <taxon>unclassified sequences</taxon>
        <taxon>metagenomes</taxon>
        <taxon>ecological metagenomes</taxon>
    </lineage>
</organism>
<gene>
    <name evidence="1" type="ORF">S03H2_45533</name>
</gene>
<sequence>LTVYQKNGSFAYQKTTGNSVNEIQIGGQQLWQN</sequence>
<reference evidence="1" key="1">
    <citation type="journal article" date="2014" name="Front. Microbiol.">
        <title>High frequency of phylogenetically diverse reductive dehalogenase-homologous genes in deep subseafloor sedimentary metagenomes.</title>
        <authorList>
            <person name="Kawai M."/>
            <person name="Futagami T."/>
            <person name="Toyoda A."/>
            <person name="Takaki Y."/>
            <person name="Nishi S."/>
            <person name="Hori S."/>
            <person name="Arai W."/>
            <person name="Tsubouchi T."/>
            <person name="Morono Y."/>
            <person name="Uchiyama I."/>
            <person name="Ito T."/>
            <person name="Fujiyama A."/>
            <person name="Inagaki F."/>
            <person name="Takami H."/>
        </authorList>
    </citation>
    <scope>NUCLEOTIDE SEQUENCE</scope>
    <source>
        <strain evidence="1">Expedition CK06-06</strain>
    </source>
</reference>
<protein>
    <submittedName>
        <fullName evidence="1">Uncharacterized protein</fullName>
    </submittedName>
</protein>
<dbReference type="EMBL" id="BARU01028537">
    <property type="protein sequence ID" value="GAH71774.1"/>
    <property type="molecule type" value="Genomic_DNA"/>
</dbReference>
<comment type="caution">
    <text evidence="1">The sequence shown here is derived from an EMBL/GenBank/DDBJ whole genome shotgun (WGS) entry which is preliminary data.</text>
</comment>
<name>X1J0A8_9ZZZZ</name>
<proteinExistence type="predicted"/>
<feature type="non-terminal residue" evidence="1">
    <location>
        <position position="1"/>
    </location>
</feature>
<dbReference type="AlphaFoldDB" id="X1J0A8"/>
<evidence type="ECO:0000313" key="1">
    <source>
        <dbReference type="EMBL" id="GAH71774.1"/>
    </source>
</evidence>